<dbReference type="InterPro" id="IPR042065">
    <property type="entry name" value="E3_ELL-like"/>
</dbReference>
<dbReference type="OrthoDB" id="2587563at2759"/>
<feature type="region of interest" description="Disordered" evidence="1">
    <location>
        <begin position="174"/>
        <end position="238"/>
    </location>
</feature>
<dbReference type="Proteomes" id="UP000443090">
    <property type="component" value="Unassembled WGS sequence"/>
</dbReference>
<comment type="caution">
    <text evidence="2">The sequence shown here is derived from an EMBL/GenBank/DDBJ whole genome shotgun (WGS) entry which is preliminary data.</text>
</comment>
<feature type="compositionally biased region" description="Low complexity" evidence="1">
    <location>
        <begin position="605"/>
        <end position="616"/>
    </location>
</feature>
<keyword evidence="3" id="KW-1185">Reference proteome</keyword>
<dbReference type="UniPathway" id="UPA00143"/>
<evidence type="ECO:0000313" key="3">
    <source>
        <dbReference type="Proteomes" id="UP000443090"/>
    </source>
</evidence>
<sequence length="680" mass="73783">MPSLVVPESGMSLSSSADAGSKPGSVVPEVFGLTLSDSVIEDMIKCFQNDKPLQLSLGEHPSLSYGTKTQHLSTSDDPFTYELYRSTDSDSDAMAFYDKTSKKQELGTKKPKIIKVDSKPNATFMAVFGGKKFIPALKPPTAKPKATSSAGTDAALAQLQSSLATETARKAGNTTKYIKTGLPLPGQRKGAGKNKLLSTNRSLGSDTARSMPSSPALSGVRSPSTGPTSVPLSQQQAELAKTARKPIIHLLALGPTSERALREMLPDIGSNDFKQTLRKVGDLNESIGKHELRKSYWKELDVWSFTFPNQDDRQLAIDNAVKQYDRMRLGVSEPEWDRLLPKPERGTGKSLSKLQAQIARGDLQRPPKIKVQKEDGSGRETSGPEDEGSIKDKKVSKVKGESKSVSQSPSTKTKKVSEKEPAKKVLSKNTTKPTLKPVPKPTAAAKKREAAKTGTKVLSSEFVEDSDEESDFQQRTSKPPKPKPVAAKRPREDDVESSDSSIPLSKKVKKDTAASTIHRISDASQSSRTTNTSTNTSTQSSASTKTKDTSPQKSSPLASSPPTNASDVDNSSGDRTSSSSSASPANHLSSKNSRSPIHKRHHKSSSVASSVSSTSSRYLKPEVMDLARKYRSYYPRYEALHKELAGMKSRDLDKEVALLDMHERLAQMKREINEGIVEVN</sequence>
<dbReference type="GO" id="GO:0016567">
    <property type="term" value="P:protein ubiquitination"/>
    <property type="evidence" value="ECO:0007669"/>
    <property type="project" value="UniProtKB-UniPathway"/>
</dbReference>
<dbReference type="Gene3D" id="1.10.10.2670">
    <property type="entry name" value="E3 ubiquitin-protein ligase"/>
    <property type="match status" value="1"/>
</dbReference>
<feature type="compositionally biased region" description="Basic and acidic residues" evidence="1">
    <location>
        <begin position="338"/>
        <end position="347"/>
    </location>
</feature>
<feature type="compositionally biased region" description="Low complexity" evidence="1">
    <location>
        <begin position="452"/>
        <end position="461"/>
    </location>
</feature>
<gene>
    <name evidence="2" type="ORF">LOCC1_G006306</name>
</gene>
<accession>A0A8H8RSY6</accession>
<evidence type="ECO:0000313" key="2">
    <source>
        <dbReference type="EMBL" id="TVY39063.1"/>
    </source>
</evidence>
<dbReference type="EMBL" id="QGMI01000551">
    <property type="protein sequence ID" value="TVY39063.1"/>
    <property type="molecule type" value="Genomic_DNA"/>
</dbReference>
<feature type="compositionally biased region" description="Basic and acidic residues" evidence="1">
    <location>
        <begin position="388"/>
        <end position="402"/>
    </location>
</feature>
<dbReference type="InterPro" id="IPR036390">
    <property type="entry name" value="WH_DNA-bd_sf"/>
</dbReference>
<dbReference type="AlphaFoldDB" id="A0A8H8RSY6"/>
<feature type="compositionally biased region" description="Acidic residues" evidence="1">
    <location>
        <begin position="462"/>
        <end position="471"/>
    </location>
</feature>
<dbReference type="SUPFAM" id="SSF46785">
    <property type="entry name" value="Winged helix' DNA-binding domain"/>
    <property type="match status" value="1"/>
</dbReference>
<proteinExistence type="predicted"/>
<feature type="region of interest" description="Disordered" evidence="1">
    <location>
        <begin position="1"/>
        <end position="24"/>
    </location>
</feature>
<feature type="compositionally biased region" description="Polar residues" evidence="1">
    <location>
        <begin position="196"/>
        <end position="237"/>
    </location>
</feature>
<name>A0A8H8RSY6_9HELO</name>
<reference evidence="2 3" key="1">
    <citation type="submission" date="2018-05" db="EMBL/GenBank/DDBJ databases">
        <title>Genome sequencing and assembly of the regulated plant pathogen Lachnellula willkommii and related sister species for the development of diagnostic species identification markers.</title>
        <authorList>
            <person name="Giroux E."/>
            <person name="Bilodeau G."/>
        </authorList>
    </citation>
    <scope>NUCLEOTIDE SEQUENCE [LARGE SCALE GENOMIC DNA]</scope>
    <source>
        <strain evidence="2 3">CBS 160.35</strain>
    </source>
</reference>
<feature type="compositionally biased region" description="Low complexity" evidence="1">
    <location>
        <begin position="523"/>
        <end position="544"/>
    </location>
</feature>
<protein>
    <submittedName>
        <fullName evidence="2">Uncharacterized protein</fullName>
    </submittedName>
</protein>
<feature type="compositionally biased region" description="Polar residues" evidence="1">
    <location>
        <begin position="551"/>
        <end position="570"/>
    </location>
</feature>
<organism evidence="2 3">
    <name type="scientific">Lachnellula occidentalis</name>
    <dbReference type="NCBI Taxonomy" id="215460"/>
    <lineage>
        <taxon>Eukaryota</taxon>
        <taxon>Fungi</taxon>
        <taxon>Dikarya</taxon>
        <taxon>Ascomycota</taxon>
        <taxon>Pezizomycotina</taxon>
        <taxon>Leotiomycetes</taxon>
        <taxon>Helotiales</taxon>
        <taxon>Lachnaceae</taxon>
        <taxon>Lachnellula</taxon>
    </lineage>
</organism>
<feature type="compositionally biased region" description="Low complexity" evidence="1">
    <location>
        <begin position="428"/>
        <end position="444"/>
    </location>
</feature>
<feature type="region of interest" description="Disordered" evidence="1">
    <location>
        <begin position="338"/>
        <end position="620"/>
    </location>
</feature>
<evidence type="ECO:0000256" key="1">
    <source>
        <dbReference type="SAM" id="MobiDB-lite"/>
    </source>
</evidence>
<feature type="compositionally biased region" description="Low complexity" evidence="1">
    <location>
        <begin position="571"/>
        <end position="590"/>
    </location>
</feature>